<dbReference type="Proteomes" id="UP000028194">
    <property type="component" value="Chromosome"/>
</dbReference>
<sequence>MSLNYKLITLFVLIAIMLLAVQMQSAFATTNPNKRSDRQMHGVLTWGNKGTVAKATSTLTDQANVSWAKAFTGEFILTWDSFGNGVVGAGWLHYKDNSNNIHNSMASYYYDVFHGTTGLGFAGEEGGSAFSALTLRGTFDSINNCRNWSITLGTSYSENRCISSFDSGLGEVWSISNSGSNTFLSGTEYAGLQYYPATGGGAANWSSSSASEYCWDDSPFVTNLVTDRNNWNVSPPGSGTACDLDARQFTSAKPILP</sequence>
<keyword evidence="2" id="KW-1185">Reference proteome</keyword>
<proteinExistence type="predicted"/>
<reference evidence="1 2" key="1">
    <citation type="journal article" date="2014" name="PLoS ONE">
        <title>Genome Sequence of Candidatus Nitrososphaera evergladensis from Group I.1b Enriched from Everglades Soil Reveals Novel Genomic Features of the Ammonia-Oxidizing Archaea.</title>
        <authorList>
            <person name="Zhalnina K.V."/>
            <person name="Dias R."/>
            <person name="Leonard M.T."/>
            <person name="Dorr de Quadros P."/>
            <person name="Camargo F.A."/>
            <person name="Drew J.C."/>
            <person name="Farmerie W.G."/>
            <person name="Daroub S.H."/>
            <person name="Triplett E.W."/>
        </authorList>
    </citation>
    <scope>NUCLEOTIDE SEQUENCE [LARGE SCALE GENOMIC DNA]</scope>
    <source>
        <strain evidence="1 2">SR1</strain>
    </source>
</reference>
<dbReference type="STRING" id="1459636.NTE_01177"/>
<accession>A0A075MQA1</accession>
<evidence type="ECO:0000313" key="2">
    <source>
        <dbReference type="Proteomes" id="UP000028194"/>
    </source>
</evidence>
<dbReference type="HOGENOM" id="CLU_1080102_0_0_2"/>
<dbReference type="RefSeq" id="WP_158385140.1">
    <property type="nucleotide sequence ID" value="NZ_CP007174.1"/>
</dbReference>
<name>A0A075MQA1_9ARCH</name>
<organism evidence="1 2">
    <name type="scientific">Candidatus Nitrososphaera evergladensis SR1</name>
    <dbReference type="NCBI Taxonomy" id="1459636"/>
    <lineage>
        <taxon>Archaea</taxon>
        <taxon>Nitrososphaerota</taxon>
        <taxon>Nitrososphaeria</taxon>
        <taxon>Nitrososphaerales</taxon>
        <taxon>Nitrososphaeraceae</taxon>
        <taxon>Nitrososphaera</taxon>
    </lineage>
</organism>
<evidence type="ECO:0000313" key="1">
    <source>
        <dbReference type="EMBL" id="AIF83250.1"/>
    </source>
</evidence>
<dbReference type="AlphaFoldDB" id="A0A075MQA1"/>
<dbReference type="KEGG" id="nev:NTE_01177"/>
<dbReference type="EMBL" id="CP007174">
    <property type="protein sequence ID" value="AIF83250.1"/>
    <property type="molecule type" value="Genomic_DNA"/>
</dbReference>
<gene>
    <name evidence="1" type="ORF">NTE_01177</name>
</gene>
<protein>
    <submittedName>
        <fullName evidence="1">Uncharacterized protein</fullName>
    </submittedName>
</protein>
<dbReference type="GeneID" id="41596988"/>